<evidence type="ECO:0000313" key="3">
    <source>
        <dbReference type="EMBL" id="KAG0724911.1"/>
    </source>
</evidence>
<name>A0A8J4YJ68_CHIOP</name>
<accession>A0A8J4YJ68</accession>
<keyword evidence="4" id="KW-1185">Reference proteome</keyword>
<feature type="transmembrane region" description="Helical" evidence="2">
    <location>
        <begin position="173"/>
        <end position="191"/>
    </location>
</feature>
<reference evidence="3" key="1">
    <citation type="submission" date="2020-07" db="EMBL/GenBank/DDBJ databases">
        <title>The High-quality genome of the commercially important snow crab, Chionoecetes opilio.</title>
        <authorList>
            <person name="Jeong J.-H."/>
            <person name="Ryu S."/>
        </authorList>
    </citation>
    <scope>NUCLEOTIDE SEQUENCE</scope>
    <source>
        <strain evidence="3">MADBK_172401_WGS</strain>
        <tissue evidence="3">Digestive gland</tissue>
    </source>
</reference>
<dbReference type="Proteomes" id="UP000770661">
    <property type="component" value="Unassembled WGS sequence"/>
</dbReference>
<proteinExistence type="predicted"/>
<evidence type="ECO:0000256" key="2">
    <source>
        <dbReference type="SAM" id="Phobius"/>
    </source>
</evidence>
<gene>
    <name evidence="3" type="ORF">GWK47_039627</name>
</gene>
<protein>
    <submittedName>
        <fullName evidence="3">Uncharacterized protein</fullName>
    </submittedName>
</protein>
<keyword evidence="2" id="KW-0472">Membrane</keyword>
<dbReference type="EMBL" id="JACEEZ010006256">
    <property type="protein sequence ID" value="KAG0724911.1"/>
    <property type="molecule type" value="Genomic_DNA"/>
</dbReference>
<comment type="caution">
    <text evidence="3">The sequence shown here is derived from an EMBL/GenBank/DDBJ whole genome shotgun (WGS) entry which is preliminary data.</text>
</comment>
<feature type="region of interest" description="Disordered" evidence="1">
    <location>
        <begin position="89"/>
        <end position="121"/>
    </location>
</feature>
<evidence type="ECO:0000256" key="1">
    <source>
        <dbReference type="SAM" id="MobiDB-lite"/>
    </source>
</evidence>
<keyword evidence="2" id="KW-1133">Transmembrane helix</keyword>
<sequence>MTDDDDIIKQTTEVLVVGNTLHIEEIVLLLQGSEDRVIQESLLLYILQLAVVAATLNRLKMATSPTWGTTQPQQHHRLSQYTIDGAQNVLPESMQPPPSYEEATTGAPPPQVPDNPYASPTAPQYQYPSACAPTAPYLSSFTPTQLPALNRTPHVLVNEQQYPVEGTGVRTRVVLGIGASMIISLMLYLILTTWENINKPGDVQFDQ</sequence>
<keyword evidence="2" id="KW-0812">Transmembrane</keyword>
<dbReference type="AlphaFoldDB" id="A0A8J4YJ68"/>
<organism evidence="3 4">
    <name type="scientific">Chionoecetes opilio</name>
    <name type="common">Atlantic snow crab</name>
    <name type="synonym">Cancer opilio</name>
    <dbReference type="NCBI Taxonomy" id="41210"/>
    <lineage>
        <taxon>Eukaryota</taxon>
        <taxon>Metazoa</taxon>
        <taxon>Ecdysozoa</taxon>
        <taxon>Arthropoda</taxon>
        <taxon>Crustacea</taxon>
        <taxon>Multicrustacea</taxon>
        <taxon>Malacostraca</taxon>
        <taxon>Eumalacostraca</taxon>
        <taxon>Eucarida</taxon>
        <taxon>Decapoda</taxon>
        <taxon>Pleocyemata</taxon>
        <taxon>Brachyura</taxon>
        <taxon>Eubrachyura</taxon>
        <taxon>Majoidea</taxon>
        <taxon>Majidae</taxon>
        <taxon>Chionoecetes</taxon>
    </lineage>
</organism>
<evidence type="ECO:0000313" key="4">
    <source>
        <dbReference type="Proteomes" id="UP000770661"/>
    </source>
</evidence>